<evidence type="ECO:0000313" key="6">
    <source>
        <dbReference type="Proteomes" id="UP000219465"/>
    </source>
</evidence>
<keyword evidence="3" id="KW-0812">Transmembrane</keyword>
<dbReference type="EMBL" id="OCPC01000006">
    <property type="protein sequence ID" value="SOE18838.1"/>
    <property type="molecule type" value="Genomic_DNA"/>
</dbReference>
<dbReference type="Pfam" id="PF10145">
    <property type="entry name" value="PhageMin_Tail"/>
    <property type="match status" value="1"/>
</dbReference>
<keyword evidence="3" id="KW-1133">Transmembrane helix</keyword>
<feature type="transmembrane region" description="Helical" evidence="3">
    <location>
        <begin position="385"/>
        <end position="408"/>
    </location>
</feature>
<feature type="transmembrane region" description="Helical" evidence="3">
    <location>
        <begin position="429"/>
        <end position="454"/>
    </location>
</feature>
<proteinExistence type="predicted"/>
<protein>
    <submittedName>
        <fullName evidence="5">TP901 family phage tail tape measure protein</fullName>
    </submittedName>
</protein>
<dbReference type="PANTHER" id="PTHR37813">
    <property type="entry name" value="FELS-2 PROPHAGE PROTEIN"/>
    <property type="match status" value="1"/>
</dbReference>
<keyword evidence="1" id="KW-1188">Viral release from host cell</keyword>
<evidence type="ECO:0000256" key="3">
    <source>
        <dbReference type="SAM" id="Phobius"/>
    </source>
</evidence>
<feature type="region of interest" description="Disordered" evidence="2">
    <location>
        <begin position="714"/>
        <end position="741"/>
    </location>
</feature>
<name>A0A286IFD9_9HYPH</name>
<gene>
    <name evidence="5" type="ORF">SAMN05877838_3782</name>
</gene>
<feature type="domain" description="Phage tail tape measure protein" evidence="4">
    <location>
        <begin position="94"/>
        <end position="291"/>
    </location>
</feature>
<dbReference type="InterPro" id="IPR010090">
    <property type="entry name" value="Phage_tape_meas"/>
</dbReference>
<dbReference type="RefSeq" id="WP_097109298.1">
    <property type="nucleotide sequence ID" value="NZ_OCPC01000006.1"/>
</dbReference>
<evidence type="ECO:0000313" key="5">
    <source>
        <dbReference type="EMBL" id="SOE18838.1"/>
    </source>
</evidence>
<reference evidence="6" key="1">
    <citation type="submission" date="2017-08" db="EMBL/GenBank/DDBJ databases">
        <authorList>
            <person name="Varghese N."/>
            <person name="Submissions S."/>
        </authorList>
    </citation>
    <scope>NUCLEOTIDE SEQUENCE [LARGE SCALE GENOMIC DNA]</scope>
    <source>
        <strain evidence="6">KCTC 23107</strain>
    </source>
</reference>
<evidence type="ECO:0000256" key="1">
    <source>
        <dbReference type="ARBA" id="ARBA00022612"/>
    </source>
</evidence>
<dbReference type="OrthoDB" id="8429573at2"/>
<keyword evidence="3" id="KW-0472">Membrane</keyword>
<accession>A0A286IFD9</accession>
<dbReference type="NCBIfam" id="TIGR01760">
    <property type="entry name" value="tape_meas_TP901"/>
    <property type="match status" value="1"/>
</dbReference>
<organism evidence="5 6">
    <name type="scientific">Hoeflea halophila</name>
    <dbReference type="NCBI Taxonomy" id="714899"/>
    <lineage>
        <taxon>Bacteria</taxon>
        <taxon>Pseudomonadati</taxon>
        <taxon>Pseudomonadota</taxon>
        <taxon>Alphaproteobacteria</taxon>
        <taxon>Hyphomicrobiales</taxon>
        <taxon>Rhizobiaceae</taxon>
        <taxon>Hoeflea</taxon>
    </lineage>
</organism>
<feature type="transmembrane region" description="Helical" evidence="3">
    <location>
        <begin position="460"/>
        <end position="483"/>
    </location>
</feature>
<sequence>MTKFTAAIKLTATDSTLAAFRSVAQSASGLHGTLARFETGAARFAHKTAAASAAAAGTIVAASRDLITYEKNLAGAIKKLGYDEARAGQAELRKEIQATGKDLGTLSAIYSQALTSGVDAVDALPFTVLAAKTATAMDMSAEESANSLAKIRSAYGLTIAEVQRYADEVNYAADAEATTAARVIEANARAAAYSKGANFDTTALTAINTQMTVAVEPEVAATALKNATLALQAGQTATKSQIAAYRQLGLDAEKVQKAMMVDGDRTYMEVLKKVAELPKELQQTTLTQLFGKEGVAAHLAVLNDLEKVAEREKKLREGGAAGSIDKEVASVNATMSQRLTNSINSVRAAGASLAEAFTPAIEKFAELTGRAADFFNGLSEGQRQWSAFAVLGVAALSPVGFALSGIAAATRTVTTGFAVLAPVAARVGVALRGAMVGFAMLSSAGGIGAALAAVGTAAAAAAAPIAAIVTGVALLAIGAGAIIRRRGPISDFFASIWHSITSGFSSAVSAVSDFAGQIAAEVGSIASKAAEALGDWAYDLVTMIVPPEVLDGVIAKATELGTNIVEGVKAAFTGIKDWFANLFGGIFDAIMGEVVANLKAVAELIPAWARPAALDDWLNADAANAAAPEAKAAASIAPTIPAADLPAINGGIPAPATAAAVVAQPTAPVASGPSGAEAAMTAIAASIDARAASIEAALSKGGIVRVDTSVRVSGGQVTGSKTSASGVARAGDTGVQELGSD</sequence>
<dbReference type="Proteomes" id="UP000219465">
    <property type="component" value="Unassembled WGS sequence"/>
</dbReference>
<dbReference type="AlphaFoldDB" id="A0A286IFD9"/>
<dbReference type="PANTHER" id="PTHR37813:SF1">
    <property type="entry name" value="FELS-2 PROPHAGE PROTEIN"/>
    <property type="match status" value="1"/>
</dbReference>
<evidence type="ECO:0000256" key="2">
    <source>
        <dbReference type="SAM" id="MobiDB-lite"/>
    </source>
</evidence>
<evidence type="ECO:0000259" key="4">
    <source>
        <dbReference type="Pfam" id="PF10145"/>
    </source>
</evidence>
<keyword evidence="6" id="KW-1185">Reference proteome</keyword>